<dbReference type="OrthoDB" id="4025958at2759"/>
<organism evidence="2 3">
    <name type="scientific">Scheffersomyces stipitis (strain ATCC 58785 / CBS 6054 / NBRC 10063 / NRRL Y-11545)</name>
    <name type="common">Yeast</name>
    <name type="synonym">Pichia stipitis</name>
    <dbReference type="NCBI Taxonomy" id="322104"/>
    <lineage>
        <taxon>Eukaryota</taxon>
        <taxon>Fungi</taxon>
        <taxon>Dikarya</taxon>
        <taxon>Ascomycota</taxon>
        <taxon>Saccharomycotina</taxon>
        <taxon>Pichiomycetes</taxon>
        <taxon>Debaryomycetaceae</taxon>
        <taxon>Scheffersomyces</taxon>
    </lineage>
</organism>
<evidence type="ECO:0000313" key="3">
    <source>
        <dbReference type="Proteomes" id="UP000002258"/>
    </source>
</evidence>
<protein>
    <recommendedName>
        <fullName evidence="1">XLF-like N-terminal domain-containing protein</fullName>
    </recommendedName>
</protein>
<evidence type="ECO:0000259" key="1">
    <source>
        <dbReference type="Pfam" id="PF09302"/>
    </source>
</evidence>
<reference evidence="2 3" key="1">
    <citation type="journal article" date="2007" name="Nat. Biotechnol.">
        <title>Genome sequence of the lignocellulose-bioconverting and xylose-fermenting yeast Pichia stipitis.</title>
        <authorList>
            <person name="Jeffries T.W."/>
            <person name="Grigoriev I.V."/>
            <person name="Grimwood J."/>
            <person name="Laplaza J.M."/>
            <person name="Aerts A."/>
            <person name="Salamov A."/>
            <person name="Schmutz J."/>
            <person name="Lindquist E."/>
            <person name="Dehal P."/>
            <person name="Shapiro H."/>
            <person name="Jin Y.S."/>
            <person name="Passoth V."/>
            <person name="Richardson P.M."/>
        </authorList>
    </citation>
    <scope>NUCLEOTIDE SEQUENCE [LARGE SCALE GENOMIC DNA]</scope>
    <source>
        <strain evidence="3">ATCC 58785 / CBS 6054 / NBRC 10063 / NRRL Y-11545</strain>
    </source>
</reference>
<dbReference type="eggNOG" id="ENOG502RQ6Z">
    <property type="taxonomic scope" value="Eukaryota"/>
</dbReference>
<keyword evidence="3" id="KW-1185">Reference proteome</keyword>
<dbReference type="HOGENOM" id="CLU_076947_0_0_1"/>
<dbReference type="RefSeq" id="XP_001384966.2">
    <property type="nucleotide sequence ID" value="XM_001384929.1"/>
</dbReference>
<dbReference type="GO" id="GO:0006302">
    <property type="term" value="P:double-strand break repair"/>
    <property type="evidence" value="ECO:0007669"/>
    <property type="project" value="InterPro"/>
</dbReference>
<proteinExistence type="predicted"/>
<dbReference type="GeneID" id="4839613"/>
<dbReference type="Proteomes" id="UP000002258">
    <property type="component" value="Chromosome 5"/>
</dbReference>
<dbReference type="KEGG" id="pic:PICST_46820"/>
<feature type="non-terminal residue" evidence="2">
    <location>
        <position position="228"/>
    </location>
</feature>
<dbReference type="OMA" id="TNFKQSH"/>
<dbReference type="STRING" id="322104.A3LWB0"/>
<dbReference type="Pfam" id="PF09302">
    <property type="entry name" value="XLF"/>
    <property type="match status" value="1"/>
</dbReference>
<accession>A3LWB0</accession>
<dbReference type="InParanoid" id="A3LWB0"/>
<sequence>MSQLPIRWQQHQLSDKEFIYGFHSDPEDLSIGFYVTDFATVWIQRLEGSSFLQVASSYGFEDLSPSRIRVLFELMEQSIYDTDTVKFRFEPGDSICSVSIGSKDINWDFSLVAQDQRDSVRFLSSLNYQQFANHKYLLYAIEDLKKTIEVKDTYIRFLTENFKQSHGTELLSKYKKNNRNDTKYITKFNDEKWQQCIDLAYKKNRNSSPPDRRSKQDIEASIRDIRSW</sequence>
<name>A3LWB0_PICST</name>
<dbReference type="InterPro" id="IPR015381">
    <property type="entry name" value="XLF-like_N"/>
</dbReference>
<gene>
    <name evidence="2" type="ORF">PICST_46820</name>
</gene>
<dbReference type="AlphaFoldDB" id="A3LWB0"/>
<evidence type="ECO:0000313" key="2">
    <source>
        <dbReference type="EMBL" id="ABN66937.2"/>
    </source>
</evidence>
<dbReference type="EMBL" id="CP000499">
    <property type="protein sequence ID" value="ABN66937.2"/>
    <property type="molecule type" value="Genomic_DNA"/>
</dbReference>
<feature type="domain" description="XLF-like N-terminal" evidence="1">
    <location>
        <begin position="8"/>
        <end position="111"/>
    </location>
</feature>
<dbReference type="GO" id="GO:0005634">
    <property type="term" value="C:nucleus"/>
    <property type="evidence" value="ECO:0007669"/>
    <property type="project" value="InterPro"/>
</dbReference>